<evidence type="ECO:0000256" key="11">
    <source>
        <dbReference type="SAM" id="SignalP"/>
    </source>
</evidence>
<dbReference type="EMBL" id="BAABHV010000009">
    <property type="protein sequence ID" value="GAA5052847.1"/>
    <property type="molecule type" value="Genomic_DNA"/>
</dbReference>
<evidence type="ECO:0000313" key="15">
    <source>
        <dbReference type="Proteomes" id="UP001500518"/>
    </source>
</evidence>
<dbReference type="PANTHER" id="PTHR47234">
    <property type="match status" value="1"/>
</dbReference>
<feature type="domain" description="TonB-dependent receptor-like beta-barrel" evidence="12">
    <location>
        <begin position="432"/>
        <end position="942"/>
    </location>
</feature>
<evidence type="ECO:0000313" key="14">
    <source>
        <dbReference type="EMBL" id="GAA5052847.1"/>
    </source>
</evidence>
<keyword evidence="7 8" id="KW-0998">Cell outer membrane</keyword>
<keyword evidence="14" id="KW-0675">Receptor</keyword>
<reference evidence="15" key="1">
    <citation type="journal article" date="2019" name="Int. J. Syst. Evol. Microbiol.">
        <title>The Global Catalogue of Microorganisms (GCM) 10K type strain sequencing project: providing services to taxonomists for standard genome sequencing and annotation.</title>
        <authorList>
            <consortium name="The Broad Institute Genomics Platform"/>
            <consortium name="The Broad Institute Genome Sequencing Center for Infectious Disease"/>
            <person name="Wu L."/>
            <person name="Ma J."/>
        </authorList>
    </citation>
    <scope>NUCLEOTIDE SEQUENCE [LARGE SCALE GENOMIC DNA]</scope>
    <source>
        <strain evidence="15">JCM 18014</strain>
    </source>
</reference>
<dbReference type="Gene3D" id="2.40.170.20">
    <property type="entry name" value="TonB-dependent receptor, beta-barrel domain"/>
    <property type="match status" value="1"/>
</dbReference>
<gene>
    <name evidence="14" type="ORF">GCM10023208_14180</name>
</gene>
<evidence type="ECO:0000256" key="4">
    <source>
        <dbReference type="ARBA" id="ARBA00022692"/>
    </source>
</evidence>
<keyword evidence="15" id="KW-1185">Reference proteome</keyword>
<evidence type="ECO:0000256" key="7">
    <source>
        <dbReference type="ARBA" id="ARBA00023237"/>
    </source>
</evidence>
<comment type="similarity">
    <text evidence="8 9">Belongs to the TonB-dependent receptor family.</text>
</comment>
<dbReference type="Pfam" id="PF00593">
    <property type="entry name" value="TonB_dep_Rec_b-barrel"/>
    <property type="match status" value="1"/>
</dbReference>
<evidence type="ECO:0000256" key="3">
    <source>
        <dbReference type="ARBA" id="ARBA00022452"/>
    </source>
</evidence>
<evidence type="ECO:0000256" key="9">
    <source>
        <dbReference type="RuleBase" id="RU003357"/>
    </source>
</evidence>
<evidence type="ECO:0000259" key="13">
    <source>
        <dbReference type="Pfam" id="PF07715"/>
    </source>
</evidence>
<evidence type="ECO:0000256" key="10">
    <source>
        <dbReference type="SAM" id="MobiDB-lite"/>
    </source>
</evidence>
<protein>
    <submittedName>
        <fullName evidence="14">TonB-dependent receptor</fullName>
    </submittedName>
</protein>
<comment type="subcellular location">
    <subcellularLocation>
        <location evidence="1 8">Cell outer membrane</location>
        <topology evidence="1 8">Multi-pass membrane protein</topology>
    </subcellularLocation>
</comment>
<dbReference type="InterPro" id="IPR039426">
    <property type="entry name" value="TonB-dep_rcpt-like"/>
</dbReference>
<dbReference type="RefSeq" id="WP_346032404.1">
    <property type="nucleotide sequence ID" value="NZ_BAABHV010000009.1"/>
</dbReference>
<keyword evidence="6 8" id="KW-0472">Membrane</keyword>
<accession>A0ABP9KBL9</accession>
<name>A0ABP9KBL9_9SPHN</name>
<feature type="domain" description="TonB-dependent receptor plug" evidence="13">
    <location>
        <begin position="75"/>
        <end position="193"/>
    </location>
</feature>
<dbReference type="Gene3D" id="2.170.130.10">
    <property type="entry name" value="TonB-dependent receptor, plug domain"/>
    <property type="match status" value="1"/>
</dbReference>
<evidence type="ECO:0000256" key="1">
    <source>
        <dbReference type="ARBA" id="ARBA00004571"/>
    </source>
</evidence>
<dbReference type="PROSITE" id="PS52016">
    <property type="entry name" value="TONB_DEPENDENT_REC_3"/>
    <property type="match status" value="1"/>
</dbReference>
<dbReference type="SUPFAM" id="SSF56935">
    <property type="entry name" value="Porins"/>
    <property type="match status" value="1"/>
</dbReference>
<evidence type="ECO:0000259" key="12">
    <source>
        <dbReference type="Pfam" id="PF00593"/>
    </source>
</evidence>
<sequence>MRASFTSKFRRTTCMSAIALGIVLGASPAYAQDADNDDGEEMTLPGNAGTTNDLNTGGEPIVVTGSRIARDGFAQPTPVTVVGNEQIERQGVSNVAQVLNDIPAFRPQSTPATTAIFQNNIGANTADLRGLGANRTLVLIDGRRVVPATVQGSSFAPAGAVDLNMVPTSLLERVEVVTGGASAAYGSDAVAGVVNLIINTDLEGIRANVQYGIADAGDDEELVYSVAGGTSFAGGRGHIVGGIEYIHDEGTGDCYSRDWCALTYNTVSNPLIDPSNPSLGRVSQGDPAVLVLPDISVALGTFNGIFIAGPFRGLEVLPGGETRQHDYGTYFGAGIFQSGGGANRDQELAFYQNFPISSPSDRINSYAHVEYDVTDAVTAFLEGSYGRVEASTIGAQRRDIATIAGQPIFRDNAFLPDSVRARFDQFNIAALPYGRMWNDIGPQVGEVTRETYRIATGFSADLGSSWTLDAYYQYGRTNYSQIGRNTTITPRVAFAIDSVIDPETNLPVCRAVLQGNPDAAGCVPLNPFGEGSPSPAAIDYVTGTVMQDTKLTQHVASLAAQGDLVDLWAGPLAVATGVEFRRDIANGTADPISRALQFYTGPGSPIDGEVDVWEGFVEAALPLTSTAELNGAVRLTDYSNSGTVTTWKVGADWAPLEWVRLRATRSRDIRAPNVFELFGPLQSSFQSVNDPEFGNTQFLSPVLLGGNAMLDPEVADTWTAGIVLQPDIGLGSLRFAFDYYDIKLDNAVSTLGAQVIVSGCFNDSPEYCQFIDRDPDSNEITQIRNFNLNLNTFITRGFDIEFQYSVPTYDIFGSGEGDVSLRVLSTIVDDLITEDAGGVVDRAGMNGSPVSQPSGVPRYIINGYLSYTGTPFEAQVQVRHISGGVYNASLVGPGQDGYDPLLNNSISDNSVGAWTYVNLNASYDLWSDGDRSLEIYGVVNNLFDKDPPVDLPSSFGPTNNVLYDVVGRTYRVGARLRF</sequence>
<dbReference type="Proteomes" id="UP001500518">
    <property type="component" value="Unassembled WGS sequence"/>
</dbReference>
<dbReference type="InterPro" id="IPR037066">
    <property type="entry name" value="Plug_dom_sf"/>
</dbReference>
<dbReference type="PANTHER" id="PTHR47234:SF2">
    <property type="entry name" value="TONB-DEPENDENT RECEPTOR"/>
    <property type="match status" value="1"/>
</dbReference>
<evidence type="ECO:0000256" key="5">
    <source>
        <dbReference type="ARBA" id="ARBA00023077"/>
    </source>
</evidence>
<dbReference type="InterPro" id="IPR012910">
    <property type="entry name" value="Plug_dom"/>
</dbReference>
<evidence type="ECO:0000256" key="2">
    <source>
        <dbReference type="ARBA" id="ARBA00022448"/>
    </source>
</evidence>
<keyword evidence="11" id="KW-0732">Signal</keyword>
<feature type="region of interest" description="Disordered" evidence="10">
    <location>
        <begin position="33"/>
        <end position="52"/>
    </location>
</feature>
<proteinExistence type="inferred from homology"/>
<keyword evidence="5 9" id="KW-0798">TonB box</keyword>
<keyword evidence="2 8" id="KW-0813">Transport</keyword>
<dbReference type="InterPro" id="IPR036942">
    <property type="entry name" value="Beta-barrel_TonB_sf"/>
</dbReference>
<dbReference type="InterPro" id="IPR000531">
    <property type="entry name" value="Beta-barrel_TonB"/>
</dbReference>
<evidence type="ECO:0000256" key="8">
    <source>
        <dbReference type="PROSITE-ProRule" id="PRU01360"/>
    </source>
</evidence>
<keyword evidence="3 8" id="KW-1134">Transmembrane beta strand</keyword>
<keyword evidence="4 8" id="KW-0812">Transmembrane</keyword>
<evidence type="ECO:0000256" key="6">
    <source>
        <dbReference type="ARBA" id="ARBA00023136"/>
    </source>
</evidence>
<comment type="caution">
    <text evidence="14">The sequence shown here is derived from an EMBL/GenBank/DDBJ whole genome shotgun (WGS) entry which is preliminary data.</text>
</comment>
<feature type="chain" id="PRO_5047127656" evidence="11">
    <location>
        <begin position="32"/>
        <end position="978"/>
    </location>
</feature>
<organism evidence="14 15">
    <name type="scientific">Erythrobacter westpacificensis</name>
    <dbReference type="NCBI Taxonomy" id="1055231"/>
    <lineage>
        <taxon>Bacteria</taxon>
        <taxon>Pseudomonadati</taxon>
        <taxon>Pseudomonadota</taxon>
        <taxon>Alphaproteobacteria</taxon>
        <taxon>Sphingomonadales</taxon>
        <taxon>Erythrobacteraceae</taxon>
        <taxon>Erythrobacter/Porphyrobacter group</taxon>
        <taxon>Erythrobacter</taxon>
    </lineage>
</organism>
<feature type="signal peptide" evidence="11">
    <location>
        <begin position="1"/>
        <end position="31"/>
    </location>
</feature>
<dbReference type="Pfam" id="PF07715">
    <property type="entry name" value="Plug"/>
    <property type="match status" value="1"/>
</dbReference>